<dbReference type="EMBL" id="BMMW01000003">
    <property type="protein sequence ID" value="GGK60565.1"/>
    <property type="molecule type" value="Genomic_DNA"/>
</dbReference>
<accession>A0A917VBT5</accession>
<name>A0A917VBT5_9NOCA</name>
<organism evidence="5 6">
    <name type="scientific">Nocardia camponoti</name>
    <dbReference type="NCBI Taxonomy" id="1616106"/>
    <lineage>
        <taxon>Bacteria</taxon>
        <taxon>Bacillati</taxon>
        <taxon>Actinomycetota</taxon>
        <taxon>Actinomycetes</taxon>
        <taxon>Mycobacteriales</taxon>
        <taxon>Nocardiaceae</taxon>
        <taxon>Nocardia</taxon>
    </lineage>
</organism>
<keyword evidence="3" id="KW-0804">Transcription</keyword>
<evidence type="ECO:0000256" key="2">
    <source>
        <dbReference type="ARBA" id="ARBA00023125"/>
    </source>
</evidence>
<dbReference type="GO" id="GO:0003677">
    <property type="term" value="F:DNA binding"/>
    <property type="evidence" value="ECO:0007669"/>
    <property type="project" value="UniProtKB-KW"/>
</dbReference>
<evidence type="ECO:0000256" key="3">
    <source>
        <dbReference type="ARBA" id="ARBA00023163"/>
    </source>
</evidence>
<evidence type="ECO:0000313" key="6">
    <source>
        <dbReference type="Proteomes" id="UP000612956"/>
    </source>
</evidence>
<dbReference type="Proteomes" id="UP000612956">
    <property type="component" value="Unassembled WGS sequence"/>
</dbReference>
<reference evidence="5" key="2">
    <citation type="submission" date="2020-09" db="EMBL/GenBank/DDBJ databases">
        <authorList>
            <person name="Sun Q."/>
            <person name="Zhou Y."/>
        </authorList>
    </citation>
    <scope>NUCLEOTIDE SEQUENCE</scope>
    <source>
        <strain evidence="5">CGMCC 4.7278</strain>
    </source>
</reference>
<feature type="domain" description="HTH marR-type" evidence="4">
    <location>
        <begin position="1"/>
        <end position="83"/>
    </location>
</feature>
<proteinExistence type="predicted"/>
<sequence length="95" mass="10588">MSQLGDSTLLTGATLTRLVDAMINDNLVLRKVDDEDRRRVLVYPTRRGTLTYEVMTRAIEQSGLTVASAERKRLTDALDAVLDRVRLADSDPAKL</sequence>
<dbReference type="GO" id="GO:0003700">
    <property type="term" value="F:DNA-binding transcription factor activity"/>
    <property type="evidence" value="ECO:0007669"/>
    <property type="project" value="InterPro"/>
</dbReference>
<dbReference type="InterPro" id="IPR000835">
    <property type="entry name" value="HTH_MarR-typ"/>
</dbReference>
<dbReference type="PROSITE" id="PS50995">
    <property type="entry name" value="HTH_MARR_2"/>
    <property type="match status" value="1"/>
</dbReference>
<dbReference type="PANTHER" id="PTHR42756">
    <property type="entry name" value="TRANSCRIPTIONAL REGULATOR, MARR"/>
    <property type="match status" value="1"/>
</dbReference>
<keyword evidence="2" id="KW-0238">DNA-binding</keyword>
<evidence type="ECO:0000313" key="5">
    <source>
        <dbReference type="EMBL" id="GGK60565.1"/>
    </source>
</evidence>
<dbReference type="AlphaFoldDB" id="A0A917VBT5"/>
<dbReference type="Gene3D" id="1.10.10.10">
    <property type="entry name" value="Winged helix-like DNA-binding domain superfamily/Winged helix DNA-binding domain"/>
    <property type="match status" value="1"/>
</dbReference>
<dbReference type="SUPFAM" id="SSF46785">
    <property type="entry name" value="Winged helix' DNA-binding domain"/>
    <property type="match status" value="1"/>
</dbReference>
<evidence type="ECO:0000256" key="1">
    <source>
        <dbReference type="ARBA" id="ARBA00023015"/>
    </source>
</evidence>
<keyword evidence="1" id="KW-0805">Transcription regulation</keyword>
<comment type="caution">
    <text evidence="5">The sequence shown here is derived from an EMBL/GenBank/DDBJ whole genome shotgun (WGS) entry which is preliminary data.</text>
</comment>
<gene>
    <name evidence="5" type="ORF">GCM10011591_36060</name>
</gene>
<dbReference type="InterPro" id="IPR036388">
    <property type="entry name" value="WH-like_DNA-bd_sf"/>
</dbReference>
<evidence type="ECO:0000259" key="4">
    <source>
        <dbReference type="PROSITE" id="PS50995"/>
    </source>
</evidence>
<reference evidence="5" key="1">
    <citation type="journal article" date="2014" name="Int. J. Syst. Evol. Microbiol.">
        <title>Complete genome sequence of Corynebacterium casei LMG S-19264T (=DSM 44701T), isolated from a smear-ripened cheese.</title>
        <authorList>
            <consortium name="US DOE Joint Genome Institute (JGI-PGF)"/>
            <person name="Walter F."/>
            <person name="Albersmeier A."/>
            <person name="Kalinowski J."/>
            <person name="Ruckert C."/>
        </authorList>
    </citation>
    <scope>NUCLEOTIDE SEQUENCE</scope>
    <source>
        <strain evidence="5">CGMCC 4.7278</strain>
    </source>
</reference>
<keyword evidence="6" id="KW-1185">Reference proteome</keyword>
<dbReference type="InterPro" id="IPR036390">
    <property type="entry name" value="WH_DNA-bd_sf"/>
</dbReference>
<dbReference type="PANTHER" id="PTHR42756:SF1">
    <property type="entry name" value="TRANSCRIPTIONAL REPRESSOR OF EMRAB OPERON"/>
    <property type="match status" value="1"/>
</dbReference>
<protein>
    <recommendedName>
        <fullName evidence="4">HTH marR-type domain-containing protein</fullName>
    </recommendedName>
</protein>